<evidence type="ECO:0008006" key="8">
    <source>
        <dbReference type="Google" id="ProtNLM"/>
    </source>
</evidence>
<evidence type="ECO:0000259" key="4">
    <source>
        <dbReference type="Pfam" id="PF01648"/>
    </source>
</evidence>
<dbReference type="InterPro" id="IPR041354">
    <property type="entry name" value="4PPT_N"/>
</dbReference>
<dbReference type="GO" id="GO:0008897">
    <property type="term" value="F:holo-[acyl-carrier-protein] synthase activity"/>
    <property type="evidence" value="ECO:0007669"/>
    <property type="project" value="InterPro"/>
</dbReference>
<evidence type="ECO:0000256" key="2">
    <source>
        <dbReference type="PIRSR" id="PIRSR603542-1"/>
    </source>
</evidence>
<comment type="caution">
    <text evidence="6">The sequence shown here is derived from an EMBL/GenBank/DDBJ whole genome shotgun (WGS) entry which is preliminary data.</text>
</comment>
<dbReference type="HOGENOM" id="CLU_075076_0_0_11"/>
<comment type="cofactor">
    <cofactor evidence="3">
        <name>Mg(2+)</name>
        <dbReference type="ChEBI" id="CHEBI:18420"/>
    </cofactor>
</comment>
<dbReference type="InterPro" id="IPR003542">
    <property type="entry name" value="Enbac_synth_compD-like"/>
</dbReference>
<evidence type="ECO:0000259" key="5">
    <source>
        <dbReference type="Pfam" id="PF17837"/>
    </source>
</evidence>
<dbReference type="Proteomes" id="UP000004668">
    <property type="component" value="Unassembled WGS sequence"/>
</dbReference>
<feature type="domain" description="4'-phosphopantetheinyl transferase" evidence="4">
    <location>
        <begin position="156"/>
        <end position="242"/>
    </location>
</feature>
<reference evidence="7" key="1">
    <citation type="submission" date="2010-02" db="EMBL/GenBank/DDBJ databases">
        <title>The Genome Sequence of Prevotella oris strain C735.</title>
        <authorList>
            <consortium name="The Broad Institute Genome Sequencing Platform"/>
            <person name="Ward D."/>
            <person name="Feldgarden M."/>
            <person name="Earl A."/>
            <person name="Young S.K."/>
            <person name="Zeng Q."/>
            <person name="Koehrsen M."/>
            <person name="Alvarado L."/>
            <person name="Berlin A."/>
            <person name="Bochicchio J."/>
            <person name="Borenstein D."/>
            <person name="Chapman S.B."/>
            <person name="Chen Z."/>
            <person name="Engels R."/>
            <person name="Freedman E."/>
            <person name="Gellesch M."/>
            <person name="Goldberg J."/>
            <person name="Griggs A."/>
            <person name="Gujja S."/>
            <person name="Heilman E."/>
            <person name="Heiman D."/>
            <person name="Hepburn T."/>
            <person name="Howarth C."/>
            <person name="Jen D."/>
            <person name="Larson L."/>
            <person name="Mehta T."/>
            <person name="Park D."/>
            <person name="Pearson M."/>
            <person name="Roberts A."/>
            <person name="Saif S."/>
            <person name="Shea T."/>
            <person name="Shenoy N."/>
            <person name="Sisk P."/>
            <person name="Stolte C."/>
            <person name="Sykes S."/>
            <person name="Thomson T."/>
            <person name="Walk T."/>
            <person name="White J."/>
            <person name="Yandava C."/>
            <person name="Sibley C.D."/>
            <person name="Field T.R."/>
            <person name="Grinwis M."/>
            <person name="Eshaghurshan C.S."/>
            <person name="Surette M.G."/>
            <person name="Haas B."/>
            <person name="Nusbaum C."/>
            <person name="Birren B."/>
        </authorList>
    </citation>
    <scope>NUCLEOTIDE SEQUENCE [LARGE SCALE GENOMIC DNA]</scope>
    <source>
        <strain evidence="7">C505</strain>
    </source>
</reference>
<feature type="binding site" evidence="2">
    <location>
        <position position="204"/>
    </location>
    <ligand>
        <name>CoA</name>
        <dbReference type="ChEBI" id="CHEBI:57287"/>
    </ligand>
</feature>
<feature type="binding site" evidence="2">
    <location>
        <position position="93"/>
    </location>
    <ligand>
        <name>CoA</name>
        <dbReference type="ChEBI" id="CHEBI:57287"/>
    </ligand>
</feature>
<dbReference type="GO" id="GO:0009366">
    <property type="term" value="C:enterobactin synthetase complex"/>
    <property type="evidence" value="ECO:0007669"/>
    <property type="project" value="InterPro"/>
</dbReference>
<dbReference type="RefSeq" id="WP_020991990.1">
    <property type="nucleotide sequence ID" value="NZ_KI391969.1"/>
</dbReference>
<gene>
    <name evidence="6" type="ORF">HMPREF0059_00968</name>
</gene>
<evidence type="ECO:0000256" key="1">
    <source>
        <dbReference type="ARBA" id="ARBA00022679"/>
    </source>
</evidence>
<dbReference type="InterPro" id="IPR008278">
    <property type="entry name" value="4-PPantetheinyl_Trfase_dom"/>
</dbReference>
<feature type="binding site" evidence="3">
    <location>
        <position position="160"/>
    </location>
    <ligand>
        <name>Mg(2+)</name>
        <dbReference type="ChEBI" id="CHEBI:18420"/>
    </ligand>
</feature>
<feature type="domain" description="4'-phosphopantetheinyl transferase N-terminal" evidence="5">
    <location>
        <begin position="82"/>
        <end position="148"/>
    </location>
</feature>
<dbReference type="GO" id="GO:0005886">
    <property type="term" value="C:plasma membrane"/>
    <property type="evidence" value="ECO:0007669"/>
    <property type="project" value="TreeGrafter"/>
</dbReference>
<dbReference type="Pfam" id="PF17837">
    <property type="entry name" value="4PPT_N"/>
    <property type="match status" value="1"/>
</dbReference>
<evidence type="ECO:0000313" key="6">
    <source>
        <dbReference type="EMBL" id="EGE38115.2"/>
    </source>
</evidence>
<feature type="binding site" evidence="2">
    <location>
        <position position="208"/>
    </location>
    <ligand>
        <name>CoA</name>
        <dbReference type="ChEBI" id="CHEBI:57287"/>
    </ligand>
</feature>
<dbReference type="PRINTS" id="PR01399">
    <property type="entry name" value="ENTSNTHTASED"/>
</dbReference>
<dbReference type="Pfam" id="PF01648">
    <property type="entry name" value="ACPS"/>
    <property type="match status" value="1"/>
</dbReference>
<proteinExistence type="predicted"/>
<reference evidence="6 7" key="2">
    <citation type="submission" date="2011-10" db="EMBL/GenBank/DDBJ databases">
        <title>The Genome Sequence of Actinomyces viscosus C505.</title>
        <authorList>
            <consortium name="The Broad Institute Genome Sequencing Platform"/>
            <consortium name="The Broad Institute Genome Sequencing Center for Infectious Disease"/>
            <person name="Earl A."/>
            <person name="Ward D."/>
            <person name="Feldgarden M."/>
            <person name="Gevers D."/>
            <person name="Sibley C.D."/>
            <person name="Field T.R."/>
            <person name="Grinwis M."/>
            <person name="Eshaghurshan C.S."/>
            <person name="Surette M.G."/>
            <person name="Young S.K."/>
            <person name="Zeng Q."/>
            <person name="Gargeya S."/>
            <person name="Fitzgerald M."/>
            <person name="Haas B."/>
            <person name="Abouelleil A."/>
            <person name="Alvarado L."/>
            <person name="Arachchi H.M."/>
            <person name="Berlin A."/>
            <person name="Brown A."/>
            <person name="Chapman S.B."/>
            <person name="Chen Z."/>
            <person name="Dunbar C."/>
            <person name="Freedman E."/>
            <person name="Gearin G."/>
            <person name="Goldberg J."/>
            <person name="Griggs A."/>
            <person name="Gujja S."/>
            <person name="Heiman D."/>
            <person name="Howarth C."/>
            <person name="Larson L."/>
            <person name="Lui A."/>
            <person name="MacDonald P.J.P."/>
            <person name="Montmayeur A."/>
            <person name="Murphy C."/>
            <person name="Neiman D."/>
            <person name="Pearson M."/>
            <person name="Priest M."/>
            <person name="Roberts A."/>
            <person name="Saif S."/>
            <person name="Shea T."/>
            <person name="Shenoy N."/>
            <person name="Sisk P."/>
            <person name="Stolte C."/>
            <person name="Sykes S."/>
            <person name="Wortman J."/>
            <person name="Nusbaum C."/>
            <person name="Birren B."/>
        </authorList>
    </citation>
    <scope>NUCLEOTIDE SEQUENCE [LARGE SCALE GENOMIC DNA]</scope>
    <source>
        <strain evidence="6 7">C505</strain>
    </source>
</reference>
<dbReference type="InterPro" id="IPR037143">
    <property type="entry name" value="4-PPantetheinyl_Trfase_dom_sf"/>
</dbReference>
<sequence length="269" mass="28937">MGTQDRAIPASNERAGGQFYIGSTCIYGAFPNDMPIFVGSSRSVTFSVRTFLDQLYGGNLSFNAWCCFAAIADHRSTLKPAECALVAKASSRRIAEFSTGRYCARQALERFGCSDSAVLADKYGAPIWPAGYMGSISHCSDLAVAVVATRSAGISFGVDIEDAVNIEDEVVAMISSPNELEKLLVLPRCDLPISWRTVLFSAKESAFKAIFSATGSAAAPRDISVTIDVDGSFSVAWDADDATGAVPLLLVGRWLMWRQAVFTMAWIRP</sequence>
<feature type="binding site" evidence="2">
    <location>
        <begin position="137"/>
        <end position="138"/>
    </location>
    <ligand>
        <name>CoA</name>
        <dbReference type="ChEBI" id="CHEBI:57287"/>
    </ligand>
</feature>
<keyword evidence="1" id="KW-0808">Transferase</keyword>
<dbReference type="Gene3D" id="3.90.470.20">
    <property type="entry name" value="4'-phosphopantetheinyl transferase domain"/>
    <property type="match status" value="1"/>
</dbReference>
<protein>
    <recommendedName>
        <fullName evidence="8">4'-phosphopantetheinyl transferase domain-containing protein</fullName>
    </recommendedName>
</protein>
<name>F2UY14_ACTVI</name>
<dbReference type="GO" id="GO:0000287">
    <property type="term" value="F:magnesium ion binding"/>
    <property type="evidence" value="ECO:0007669"/>
    <property type="project" value="InterPro"/>
</dbReference>
<feature type="binding site" evidence="2">
    <location>
        <position position="159"/>
    </location>
    <ligand>
        <name>CoA</name>
        <dbReference type="ChEBI" id="CHEBI:57287"/>
    </ligand>
</feature>
<accession>F2UY14</accession>
<evidence type="ECO:0000256" key="3">
    <source>
        <dbReference type="PIRSR" id="PIRSR603542-2"/>
    </source>
</evidence>
<dbReference type="AlphaFoldDB" id="F2UY14"/>
<feature type="binding site" evidence="2">
    <location>
        <position position="101"/>
    </location>
    <ligand>
        <name>CoA</name>
        <dbReference type="ChEBI" id="CHEBI:57287"/>
    </ligand>
</feature>
<feature type="binding site" evidence="3">
    <location>
        <position position="161"/>
    </location>
    <ligand>
        <name>Mg(2+)</name>
        <dbReference type="ChEBI" id="CHEBI:18420"/>
    </ligand>
</feature>
<organism evidence="6 7">
    <name type="scientific">Actinomyces viscosus C505</name>
    <dbReference type="NCBI Taxonomy" id="562973"/>
    <lineage>
        <taxon>Bacteria</taxon>
        <taxon>Bacillati</taxon>
        <taxon>Actinomycetota</taxon>
        <taxon>Actinomycetes</taxon>
        <taxon>Actinomycetales</taxon>
        <taxon>Actinomycetaceae</taxon>
        <taxon>Actinomyces</taxon>
    </lineage>
</organism>
<dbReference type="GO" id="GO:0009239">
    <property type="term" value="P:enterobactin biosynthetic process"/>
    <property type="evidence" value="ECO:0007669"/>
    <property type="project" value="InterPro"/>
</dbReference>
<dbReference type="EMBL" id="ACRE02000050">
    <property type="protein sequence ID" value="EGE38115.2"/>
    <property type="molecule type" value="Genomic_DNA"/>
</dbReference>
<dbReference type="PANTHER" id="PTHR38096:SF1">
    <property type="entry name" value="ENTEROBACTIN SYNTHASE COMPONENT D"/>
    <property type="match status" value="1"/>
</dbReference>
<dbReference type="PANTHER" id="PTHR38096">
    <property type="entry name" value="ENTEROBACTIN SYNTHASE COMPONENT D"/>
    <property type="match status" value="1"/>
</dbReference>
<dbReference type="SUPFAM" id="SSF56214">
    <property type="entry name" value="4'-phosphopantetheinyl transferase"/>
    <property type="match status" value="2"/>
</dbReference>
<evidence type="ECO:0000313" key="7">
    <source>
        <dbReference type="Proteomes" id="UP000004668"/>
    </source>
</evidence>
<feature type="binding site" evidence="3">
    <location>
        <position position="159"/>
    </location>
    <ligand>
        <name>Mg(2+)</name>
        <dbReference type="ChEBI" id="CHEBI:18420"/>
    </ligand>
</feature>
<dbReference type="eggNOG" id="COG2977">
    <property type="taxonomic scope" value="Bacteria"/>
</dbReference>
<keyword evidence="3" id="KW-0479">Metal-binding</keyword>
<keyword evidence="3" id="KW-0460">Magnesium</keyword>